<feature type="transmembrane region" description="Helical" evidence="1">
    <location>
        <begin position="69"/>
        <end position="92"/>
    </location>
</feature>
<proteinExistence type="predicted"/>
<feature type="transmembrane region" description="Helical" evidence="1">
    <location>
        <begin position="205"/>
        <end position="223"/>
    </location>
</feature>
<keyword evidence="1" id="KW-0812">Transmembrane</keyword>
<name>A0A1I7W902_HETBA</name>
<accession>A0A1I7W902</accession>
<keyword evidence="2" id="KW-1185">Reference proteome</keyword>
<evidence type="ECO:0000313" key="2">
    <source>
        <dbReference type="Proteomes" id="UP000095283"/>
    </source>
</evidence>
<dbReference type="WBParaSite" id="Hba_01111">
    <property type="protein sequence ID" value="Hba_01111"/>
    <property type="gene ID" value="Hba_01111"/>
</dbReference>
<keyword evidence="1" id="KW-0472">Membrane</keyword>
<reference evidence="3" key="1">
    <citation type="submission" date="2016-11" db="UniProtKB">
        <authorList>
            <consortium name="WormBaseParasite"/>
        </authorList>
    </citation>
    <scope>IDENTIFICATION</scope>
</reference>
<protein>
    <submittedName>
        <fullName evidence="3">Uncharacterized protein</fullName>
    </submittedName>
</protein>
<sequence>MCLYIKNYCVFEIWLRGENGSTTSLSPGRFHCLFMKNSEVLPKCGGRSQKVRLNILIVEFCFIYYENKLILFCFDSYIFFNFIYIQSCFIFFKLNVNILFWRSLYFSMVEILKQLFVINKYFSKCTKNTLFLVFPNFNKNKTGDVNTYHSVILTVHMRNSEFIDDVERFQHTHYCQPKSATRVLICRKVVEEVSYPTRTPFLVEILKFCVYIFSIFSCLYVFIS</sequence>
<evidence type="ECO:0000256" key="1">
    <source>
        <dbReference type="SAM" id="Phobius"/>
    </source>
</evidence>
<dbReference type="Proteomes" id="UP000095283">
    <property type="component" value="Unplaced"/>
</dbReference>
<dbReference type="AlphaFoldDB" id="A0A1I7W902"/>
<evidence type="ECO:0000313" key="3">
    <source>
        <dbReference type="WBParaSite" id="Hba_01111"/>
    </source>
</evidence>
<organism evidence="2 3">
    <name type="scientific">Heterorhabditis bacteriophora</name>
    <name type="common">Entomopathogenic nematode worm</name>
    <dbReference type="NCBI Taxonomy" id="37862"/>
    <lineage>
        <taxon>Eukaryota</taxon>
        <taxon>Metazoa</taxon>
        <taxon>Ecdysozoa</taxon>
        <taxon>Nematoda</taxon>
        <taxon>Chromadorea</taxon>
        <taxon>Rhabditida</taxon>
        <taxon>Rhabditina</taxon>
        <taxon>Rhabditomorpha</taxon>
        <taxon>Strongyloidea</taxon>
        <taxon>Heterorhabditidae</taxon>
        <taxon>Heterorhabditis</taxon>
    </lineage>
</organism>
<keyword evidence="1" id="KW-1133">Transmembrane helix</keyword>